<keyword evidence="9" id="KW-0067">ATP-binding</keyword>
<evidence type="ECO:0000256" key="8">
    <source>
        <dbReference type="ARBA" id="ARBA00022741"/>
    </source>
</evidence>
<dbReference type="EMBL" id="WMIA01000030">
    <property type="protein sequence ID" value="MTF40474.1"/>
    <property type="molecule type" value="Genomic_DNA"/>
</dbReference>
<dbReference type="AlphaFoldDB" id="A0A844GVG9"/>
<dbReference type="PANTHER" id="PTHR17490:SF16">
    <property type="entry name" value="THREONYLCARBAMOYL-AMP SYNTHASE"/>
    <property type="match status" value="1"/>
</dbReference>
<evidence type="ECO:0000256" key="10">
    <source>
        <dbReference type="ARBA" id="ARBA00029774"/>
    </source>
</evidence>
<keyword evidence="7" id="KW-0548">Nucleotidyltransferase</keyword>
<dbReference type="GO" id="GO:0005524">
    <property type="term" value="F:ATP binding"/>
    <property type="evidence" value="ECO:0007669"/>
    <property type="project" value="UniProtKB-KW"/>
</dbReference>
<dbReference type="Pfam" id="PF01300">
    <property type="entry name" value="Sua5_yciO_yrdC"/>
    <property type="match status" value="1"/>
</dbReference>
<dbReference type="Gene3D" id="3.90.870.10">
    <property type="entry name" value="DHBP synthase"/>
    <property type="match status" value="1"/>
</dbReference>
<dbReference type="PROSITE" id="PS51163">
    <property type="entry name" value="YRDC"/>
    <property type="match status" value="1"/>
</dbReference>
<gene>
    <name evidence="13" type="ORF">GGC33_16280</name>
</gene>
<evidence type="ECO:0000313" key="13">
    <source>
        <dbReference type="EMBL" id="MTF40474.1"/>
    </source>
</evidence>
<dbReference type="GO" id="GO:0006450">
    <property type="term" value="P:regulation of translational fidelity"/>
    <property type="evidence" value="ECO:0007669"/>
    <property type="project" value="TreeGrafter"/>
</dbReference>
<accession>A0A844GVG9</accession>
<evidence type="ECO:0000256" key="2">
    <source>
        <dbReference type="ARBA" id="ARBA00007663"/>
    </source>
</evidence>
<proteinExistence type="inferred from homology"/>
<sequence length="192" mass="20909">MPLVNLDTLIEKAIASQVVSFPTDTLPALAVKPSHSELIFELKQRSLEKPLILMTSGIEEIWQYVKGTPEELNIWQNLAQQHLPGALTMVLPASDKIPPTMNPLNPHSIGVRVPKDAIAQEILGKTGALATTSANLSGESALTDMYDIADKFPSVYALEVKNLKISGIASTVVKWTGSDWQILRQGQISIDN</sequence>
<evidence type="ECO:0000256" key="6">
    <source>
        <dbReference type="ARBA" id="ARBA00022694"/>
    </source>
</evidence>
<comment type="catalytic activity">
    <reaction evidence="11">
        <text>L-threonine + hydrogencarbonate + ATP = L-threonylcarbamoyladenylate + diphosphate + H2O</text>
        <dbReference type="Rhea" id="RHEA:36407"/>
        <dbReference type="ChEBI" id="CHEBI:15377"/>
        <dbReference type="ChEBI" id="CHEBI:17544"/>
        <dbReference type="ChEBI" id="CHEBI:30616"/>
        <dbReference type="ChEBI" id="CHEBI:33019"/>
        <dbReference type="ChEBI" id="CHEBI:57926"/>
        <dbReference type="ChEBI" id="CHEBI:73682"/>
        <dbReference type="EC" id="2.7.7.87"/>
    </reaction>
</comment>
<dbReference type="EC" id="2.7.7.87" evidence="3"/>
<dbReference type="InterPro" id="IPR050156">
    <property type="entry name" value="TC-AMP_synthase_SUA5"/>
</dbReference>
<evidence type="ECO:0000256" key="5">
    <source>
        <dbReference type="ARBA" id="ARBA00022679"/>
    </source>
</evidence>
<feature type="domain" description="YrdC-like" evidence="12">
    <location>
        <begin position="3"/>
        <end position="188"/>
    </location>
</feature>
<keyword evidence="5" id="KW-0808">Transferase</keyword>
<evidence type="ECO:0000256" key="9">
    <source>
        <dbReference type="ARBA" id="ARBA00022840"/>
    </source>
</evidence>
<dbReference type="PANTHER" id="PTHR17490">
    <property type="entry name" value="SUA5"/>
    <property type="match status" value="1"/>
</dbReference>
<evidence type="ECO:0000256" key="7">
    <source>
        <dbReference type="ARBA" id="ARBA00022695"/>
    </source>
</evidence>
<dbReference type="GO" id="GO:0008033">
    <property type="term" value="P:tRNA processing"/>
    <property type="evidence" value="ECO:0007669"/>
    <property type="project" value="UniProtKB-KW"/>
</dbReference>
<protein>
    <recommendedName>
        <fullName evidence="10">L-threonylcarbamoyladenylate synthase</fullName>
        <ecNumber evidence="3">2.7.7.87</ecNumber>
    </recommendedName>
    <alternativeName>
        <fullName evidence="10">L-threonylcarbamoyladenylate synthase</fullName>
    </alternativeName>
</protein>
<comment type="similarity">
    <text evidence="2">Belongs to the SUA5 family.</text>
</comment>
<dbReference type="InterPro" id="IPR006070">
    <property type="entry name" value="Sua5-like_dom"/>
</dbReference>
<evidence type="ECO:0000313" key="14">
    <source>
        <dbReference type="Proteomes" id="UP000437131"/>
    </source>
</evidence>
<dbReference type="InterPro" id="IPR017945">
    <property type="entry name" value="DHBP_synth_RibB-like_a/b_dom"/>
</dbReference>
<name>A0A844GVG9_9CHRO</name>
<dbReference type="GO" id="GO:0061710">
    <property type="term" value="F:L-threonylcarbamoyladenylate synthase"/>
    <property type="evidence" value="ECO:0007669"/>
    <property type="project" value="UniProtKB-EC"/>
</dbReference>
<evidence type="ECO:0000259" key="12">
    <source>
        <dbReference type="PROSITE" id="PS51163"/>
    </source>
</evidence>
<evidence type="ECO:0000256" key="3">
    <source>
        <dbReference type="ARBA" id="ARBA00012584"/>
    </source>
</evidence>
<organism evidence="13 14">
    <name type="scientific">Cyanobacterium aponinum 0216</name>
    <dbReference type="NCBI Taxonomy" id="2676140"/>
    <lineage>
        <taxon>Bacteria</taxon>
        <taxon>Bacillati</taxon>
        <taxon>Cyanobacteriota</taxon>
        <taxon>Cyanophyceae</taxon>
        <taxon>Oscillatoriophycideae</taxon>
        <taxon>Chroococcales</taxon>
        <taxon>Geminocystaceae</taxon>
        <taxon>Cyanobacterium</taxon>
    </lineage>
</organism>
<keyword evidence="4" id="KW-0963">Cytoplasm</keyword>
<reference evidence="13 14" key="1">
    <citation type="submission" date="2019-11" db="EMBL/GenBank/DDBJ databases">
        <title>Isolation of a new High Light Tolerant Cyanobacteria.</title>
        <authorList>
            <person name="Dobson Z."/>
            <person name="Vaughn N."/>
            <person name="Vaughn M."/>
            <person name="Fromme P."/>
            <person name="Mazor Y."/>
        </authorList>
    </citation>
    <scope>NUCLEOTIDE SEQUENCE [LARGE SCALE GENOMIC DNA]</scope>
    <source>
        <strain evidence="13 14">0216</strain>
    </source>
</reference>
<comment type="subcellular location">
    <subcellularLocation>
        <location evidence="1">Cytoplasm</location>
    </subcellularLocation>
</comment>
<comment type="caution">
    <text evidence="13">The sequence shown here is derived from an EMBL/GenBank/DDBJ whole genome shotgun (WGS) entry which is preliminary data.</text>
</comment>
<dbReference type="GO" id="GO:0003725">
    <property type="term" value="F:double-stranded RNA binding"/>
    <property type="evidence" value="ECO:0007669"/>
    <property type="project" value="InterPro"/>
</dbReference>
<dbReference type="RefSeq" id="WP_155084630.1">
    <property type="nucleotide sequence ID" value="NZ_WMIA01000030.1"/>
</dbReference>
<evidence type="ECO:0000256" key="4">
    <source>
        <dbReference type="ARBA" id="ARBA00022490"/>
    </source>
</evidence>
<keyword evidence="8" id="KW-0547">Nucleotide-binding</keyword>
<dbReference type="GO" id="GO:0000049">
    <property type="term" value="F:tRNA binding"/>
    <property type="evidence" value="ECO:0007669"/>
    <property type="project" value="TreeGrafter"/>
</dbReference>
<keyword evidence="6" id="KW-0819">tRNA processing</keyword>
<evidence type="ECO:0000256" key="1">
    <source>
        <dbReference type="ARBA" id="ARBA00004496"/>
    </source>
</evidence>
<dbReference type="Proteomes" id="UP000437131">
    <property type="component" value="Unassembled WGS sequence"/>
</dbReference>
<evidence type="ECO:0000256" key="11">
    <source>
        <dbReference type="ARBA" id="ARBA00048366"/>
    </source>
</evidence>
<dbReference type="SUPFAM" id="SSF55821">
    <property type="entry name" value="YrdC/RibB"/>
    <property type="match status" value="1"/>
</dbReference>
<dbReference type="GO" id="GO:0005737">
    <property type="term" value="C:cytoplasm"/>
    <property type="evidence" value="ECO:0007669"/>
    <property type="project" value="UniProtKB-SubCell"/>
</dbReference>